<dbReference type="RefSeq" id="WP_139301200.1">
    <property type="nucleotide sequence ID" value="NZ_FSRL01000001.1"/>
</dbReference>
<keyword evidence="2" id="KW-1185">Reference proteome</keyword>
<dbReference type="OrthoDB" id="9802649at2"/>
<evidence type="ECO:0008006" key="3">
    <source>
        <dbReference type="Google" id="ProtNLM"/>
    </source>
</evidence>
<accession>A0A1N6E6S7</accession>
<organism evidence="1 2">
    <name type="scientific">Vannielia litorea</name>
    <dbReference type="NCBI Taxonomy" id="1217970"/>
    <lineage>
        <taxon>Bacteria</taxon>
        <taxon>Pseudomonadati</taxon>
        <taxon>Pseudomonadota</taxon>
        <taxon>Alphaproteobacteria</taxon>
        <taxon>Rhodobacterales</taxon>
        <taxon>Paracoccaceae</taxon>
        <taxon>Vannielia</taxon>
    </lineage>
</organism>
<protein>
    <recommendedName>
        <fullName evidence="3">Glycosyltransferase 2-like domain-containing protein</fullName>
    </recommendedName>
</protein>
<reference evidence="2" key="1">
    <citation type="submission" date="2016-11" db="EMBL/GenBank/DDBJ databases">
        <authorList>
            <person name="Varghese N."/>
            <person name="Submissions S."/>
        </authorList>
    </citation>
    <scope>NUCLEOTIDE SEQUENCE [LARGE SCALE GENOMIC DNA]</scope>
    <source>
        <strain evidence="2">DSM 29440</strain>
    </source>
</reference>
<dbReference type="SUPFAM" id="SSF53448">
    <property type="entry name" value="Nucleotide-diphospho-sugar transferases"/>
    <property type="match status" value="1"/>
</dbReference>
<dbReference type="AlphaFoldDB" id="A0A1N6E6S7"/>
<dbReference type="InterPro" id="IPR029044">
    <property type="entry name" value="Nucleotide-diphossugar_trans"/>
</dbReference>
<evidence type="ECO:0000313" key="1">
    <source>
        <dbReference type="EMBL" id="SIN78765.1"/>
    </source>
</evidence>
<name>A0A1N6E6S7_9RHOB</name>
<dbReference type="EMBL" id="FSRL01000001">
    <property type="protein sequence ID" value="SIN78765.1"/>
    <property type="molecule type" value="Genomic_DNA"/>
</dbReference>
<proteinExistence type="predicted"/>
<evidence type="ECO:0000313" key="2">
    <source>
        <dbReference type="Proteomes" id="UP000184932"/>
    </source>
</evidence>
<dbReference type="STRING" id="1217970.SAMN05444002_0403"/>
<dbReference type="Proteomes" id="UP000184932">
    <property type="component" value="Unassembled WGS sequence"/>
</dbReference>
<gene>
    <name evidence="1" type="ORF">SAMN05444002_0403</name>
</gene>
<sequence length="251" mass="28243">MITANLATYPPRESNLAQVVQAILPQVDRLNIVLNQYEAPLPAFEGEEKIAQIIPDEDQKDVGKFYPDVSGADWVFMIDDDMIYPVDFVAKSIASMEAIGPGKFLGGYHGSLYYEPQVSLSPAKLLKYLRYKPVNIADYRKPFRFYEPLEKPTVVDQIATNAAVMRGADFPPHAFMAGSQKFVDVRLARWCFENSITPVCLPRPADWLGEVRFDETIFRGFTRQNPPHVAEEIWSYALKVPGRGAPVGEGR</sequence>